<sequence length="145" mass="16812">MEKSEDFIVVMRVWKKWSVGMGLMLMGIFLMTPLSIAKEMRQSSVPNEKTDFEPLQQGGIGSGITENLNPWEVEEQRENDYEYPLEAESTRTNQNLAPNSSDNNWFNSDTNNPRQRSGTIPFIRFKKLLRIDLRSPMNRNKPTEV</sequence>
<dbReference type="Proteomes" id="UP000003781">
    <property type="component" value="Unassembled WGS sequence"/>
</dbReference>
<keyword evidence="2" id="KW-0812">Transmembrane</keyword>
<dbReference type="eggNOG" id="ENOG503214J">
    <property type="taxonomic scope" value="Bacteria"/>
</dbReference>
<dbReference type="AlphaFoldDB" id="A3IS70"/>
<proteinExistence type="predicted"/>
<evidence type="ECO:0000313" key="4">
    <source>
        <dbReference type="Proteomes" id="UP000003781"/>
    </source>
</evidence>
<feature type="region of interest" description="Disordered" evidence="1">
    <location>
        <begin position="45"/>
        <end position="119"/>
    </location>
</feature>
<accession>A3IS70</accession>
<dbReference type="EMBL" id="AAXW01000021">
    <property type="protein sequence ID" value="EAZ90748.1"/>
    <property type="molecule type" value="Genomic_DNA"/>
</dbReference>
<dbReference type="RefSeq" id="WP_008276227.1">
    <property type="nucleotide sequence ID" value="NZ_AAXW01000021.1"/>
</dbReference>
<name>A3IS70_9CHRO</name>
<feature type="compositionally biased region" description="Polar residues" evidence="1">
    <location>
        <begin position="90"/>
        <end position="118"/>
    </location>
</feature>
<comment type="caution">
    <text evidence="3">The sequence shown here is derived from an EMBL/GenBank/DDBJ whole genome shotgun (WGS) entry which is preliminary data.</text>
</comment>
<keyword evidence="4" id="KW-1185">Reference proteome</keyword>
<evidence type="ECO:0000256" key="1">
    <source>
        <dbReference type="SAM" id="MobiDB-lite"/>
    </source>
</evidence>
<feature type="transmembrane region" description="Helical" evidence="2">
    <location>
        <begin position="17"/>
        <end position="37"/>
    </location>
</feature>
<keyword evidence="2" id="KW-1133">Transmembrane helix</keyword>
<gene>
    <name evidence="3" type="ORF">CY0110_32410</name>
</gene>
<evidence type="ECO:0000256" key="2">
    <source>
        <dbReference type="SAM" id="Phobius"/>
    </source>
</evidence>
<protein>
    <submittedName>
        <fullName evidence="3">Uncharacterized protein</fullName>
    </submittedName>
</protein>
<organism evidence="3 4">
    <name type="scientific">Crocosphaera chwakensis CCY0110</name>
    <dbReference type="NCBI Taxonomy" id="391612"/>
    <lineage>
        <taxon>Bacteria</taxon>
        <taxon>Bacillati</taxon>
        <taxon>Cyanobacteriota</taxon>
        <taxon>Cyanophyceae</taxon>
        <taxon>Oscillatoriophycideae</taxon>
        <taxon>Chroococcales</taxon>
        <taxon>Aphanothecaceae</taxon>
        <taxon>Crocosphaera</taxon>
        <taxon>Crocosphaera chwakensis</taxon>
    </lineage>
</organism>
<evidence type="ECO:0000313" key="3">
    <source>
        <dbReference type="EMBL" id="EAZ90748.1"/>
    </source>
</evidence>
<reference evidence="3 4" key="1">
    <citation type="submission" date="2007-03" db="EMBL/GenBank/DDBJ databases">
        <authorList>
            <person name="Stal L."/>
            <person name="Ferriera S."/>
            <person name="Johnson J."/>
            <person name="Kravitz S."/>
            <person name="Beeson K."/>
            <person name="Sutton G."/>
            <person name="Rogers Y.-H."/>
            <person name="Friedman R."/>
            <person name="Frazier M."/>
            <person name="Venter J.C."/>
        </authorList>
    </citation>
    <scope>NUCLEOTIDE SEQUENCE [LARGE SCALE GENOMIC DNA]</scope>
    <source>
        <strain evidence="3 4">CCY0110</strain>
    </source>
</reference>
<keyword evidence="2" id="KW-0472">Membrane</keyword>